<evidence type="ECO:0000313" key="7">
    <source>
        <dbReference type="EMBL" id="QGQ98344.1"/>
    </source>
</evidence>
<comment type="pathway">
    <text evidence="6">Sulfur metabolism; glutathione metabolism.</text>
</comment>
<comment type="PTM">
    <text evidence="6">Cleaved by autocatalysis into a large and a small subunit.</text>
</comment>
<comment type="similarity">
    <text evidence="6">Belongs to the gamma-glutamyltransferase family.</text>
</comment>
<keyword evidence="6 7" id="KW-0012">Acyltransferase</keyword>
<dbReference type="InterPro" id="IPR043137">
    <property type="entry name" value="GGT_ssub_C"/>
</dbReference>
<keyword evidence="6" id="KW-0865">Zymogen</keyword>
<comment type="catalytic activity">
    <reaction evidence="3 6">
        <text>an N-terminal (5-L-glutamyl)-[peptide] + an alpha-amino acid = 5-L-glutamyl amino acid + an N-terminal L-alpha-aminoacyl-[peptide]</text>
        <dbReference type="Rhea" id="RHEA:23904"/>
        <dbReference type="Rhea" id="RHEA-COMP:9780"/>
        <dbReference type="Rhea" id="RHEA-COMP:9795"/>
        <dbReference type="ChEBI" id="CHEBI:77644"/>
        <dbReference type="ChEBI" id="CHEBI:78597"/>
        <dbReference type="ChEBI" id="CHEBI:78599"/>
        <dbReference type="ChEBI" id="CHEBI:78608"/>
        <dbReference type="EC" id="2.3.2.2"/>
    </reaction>
</comment>
<reference evidence="8" key="1">
    <citation type="submission" date="2018-11" db="EMBL/GenBank/DDBJ databases">
        <title>Complete genome sequence of Paenibacillus sp. ML311-T8.</title>
        <authorList>
            <person name="Nam Y.-D."/>
            <person name="Kang J."/>
            <person name="Chung W.-H."/>
            <person name="Park Y.S."/>
        </authorList>
    </citation>
    <scope>NUCLEOTIDE SEQUENCE [LARGE SCALE GENOMIC DNA]</scope>
    <source>
        <strain evidence="8">ML311-T8</strain>
    </source>
</reference>
<evidence type="ECO:0000256" key="6">
    <source>
        <dbReference type="RuleBase" id="RU368036"/>
    </source>
</evidence>
<dbReference type="GO" id="GO:0036374">
    <property type="term" value="F:glutathione hydrolase activity"/>
    <property type="evidence" value="ECO:0007669"/>
    <property type="project" value="UniProtKB-UniRule"/>
</dbReference>
<proteinExistence type="inferred from homology"/>
<sequence>MQKSIIGTKAMVVSPHYLASAAGARILQKGGNAYDAAIAVSACLAVVYPHMTGLGGDSFWLMYNQKAGNMRAYNGSGRSGSEISRETFTGEKAIPHRGIRSIITVPGMVDSWEAILSEYGRLTLAEVLEPAITYAAEGFPLSNNQYENTVYQLPLLSQMPITSDIYVPGGQAPQTGSKFIQKQLAQSLRELAAEGRDSFYKGTIANKIVAYLQENGGLLTLADFANHHGEWTTPVTGNYRGYDIYQVPPNSQGFVGIMALNILEKYNLNEIPHGSYEYYHLLVEALKLSFQDRNRVLTDPEFSSIPLEQLLSKAYAEQLAQKLQMNLAKPFQTEPLGSDTAYAAVVDEEGNAVSFIQSLYFEFGSGVVAGETGILMQNRGSFFSLDPNHVNCLEPNKRTFHTLMPAMACRAGKPYILYGTQGGEGQPQTQTAIITRMLDYGMDPQSAINQPRFVWGKTWGEDTQELKVEGRVSQETLDRLGQAGHLVRKVADYDSVVGHAHAIQIDDNGFRIGGTDPRADGAAIGW</sequence>
<dbReference type="EC" id="3.4.19.13" evidence="6"/>
<dbReference type="Proteomes" id="UP000426246">
    <property type="component" value="Chromosome"/>
</dbReference>
<dbReference type="GO" id="GO:0006750">
    <property type="term" value="P:glutathione biosynthetic process"/>
    <property type="evidence" value="ECO:0007669"/>
    <property type="project" value="UniProtKB-KW"/>
</dbReference>
<organism evidence="7 8">
    <name type="scientific">Paenibacillus psychroresistens</name>
    <dbReference type="NCBI Taxonomy" id="1778678"/>
    <lineage>
        <taxon>Bacteria</taxon>
        <taxon>Bacillati</taxon>
        <taxon>Bacillota</taxon>
        <taxon>Bacilli</taxon>
        <taxon>Bacillales</taxon>
        <taxon>Paenibacillaceae</taxon>
        <taxon>Paenibacillus</taxon>
    </lineage>
</organism>
<dbReference type="RefSeq" id="WP_155703447.1">
    <property type="nucleotide sequence ID" value="NZ_CP034235.1"/>
</dbReference>
<dbReference type="GO" id="GO:0103068">
    <property type="term" value="F:leukotriene C4 gamma-glutamyl transferase activity"/>
    <property type="evidence" value="ECO:0007669"/>
    <property type="project" value="UniProtKB-EC"/>
</dbReference>
<accession>A0A6B8RRA3</accession>
<evidence type="ECO:0000256" key="5">
    <source>
        <dbReference type="PIRSR" id="PIRSR600101-2"/>
    </source>
</evidence>
<dbReference type="PANTHER" id="PTHR43881:SF1">
    <property type="entry name" value="GAMMA-GLUTAMYLTRANSPEPTIDASE (AFU_ORTHOLOGUE AFUA_4G13580)"/>
    <property type="match status" value="1"/>
</dbReference>
<dbReference type="AlphaFoldDB" id="A0A6B8RRA3"/>
<evidence type="ECO:0000256" key="3">
    <source>
        <dbReference type="ARBA" id="ARBA00047417"/>
    </source>
</evidence>
<keyword evidence="8" id="KW-1185">Reference proteome</keyword>
<evidence type="ECO:0000256" key="2">
    <source>
        <dbReference type="ARBA" id="ARBA00001089"/>
    </source>
</evidence>
<dbReference type="KEGG" id="ppsc:EHS13_27385"/>
<dbReference type="SUPFAM" id="SSF56235">
    <property type="entry name" value="N-terminal nucleophile aminohydrolases (Ntn hydrolases)"/>
    <property type="match status" value="1"/>
</dbReference>
<dbReference type="PRINTS" id="PR01210">
    <property type="entry name" value="GGTRANSPTASE"/>
</dbReference>
<comment type="catalytic activity">
    <reaction evidence="2 6">
        <text>glutathione + H2O = L-cysteinylglycine + L-glutamate</text>
        <dbReference type="Rhea" id="RHEA:28807"/>
        <dbReference type="ChEBI" id="CHEBI:15377"/>
        <dbReference type="ChEBI" id="CHEBI:29985"/>
        <dbReference type="ChEBI" id="CHEBI:57925"/>
        <dbReference type="ChEBI" id="CHEBI:61694"/>
        <dbReference type="EC" id="3.4.19.13"/>
    </reaction>
</comment>
<evidence type="ECO:0000313" key="8">
    <source>
        <dbReference type="Proteomes" id="UP000426246"/>
    </source>
</evidence>
<dbReference type="Pfam" id="PF01019">
    <property type="entry name" value="G_glu_transpept"/>
    <property type="match status" value="1"/>
</dbReference>
<dbReference type="Gene3D" id="1.10.246.130">
    <property type="match status" value="1"/>
</dbReference>
<dbReference type="InterPro" id="IPR029055">
    <property type="entry name" value="Ntn_hydrolases_N"/>
</dbReference>
<dbReference type="NCBIfam" id="TIGR00066">
    <property type="entry name" value="g_glut_trans"/>
    <property type="match status" value="1"/>
</dbReference>
<dbReference type="EC" id="2.3.2.2" evidence="6"/>
<protein>
    <recommendedName>
        <fullName evidence="6">Glutathione hydrolase proenzyme</fullName>
        <ecNumber evidence="6">2.3.2.2</ecNumber>
        <ecNumber evidence="6">3.4.19.13</ecNumber>
    </recommendedName>
    <component>
        <recommendedName>
            <fullName evidence="6">Glutathione hydrolase large chain</fullName>
        </recommendedName>
    </component>
    <component>
        <recommendedName>
            <fullName evidence="6">Glutathione hydrolase small chain</fullName>
        </recommendedName>
    </component>
</protein>
<dbReference type="EMBL" id="CP034235">
    <property type="protein sequence ID" value="QGQ98344.1"/>
    <property type="molecule type" value="Genomic_DNA"/>
</dbReference>
<comment type="catalytic activity">
    <reaction evidence="1 6">
        <text>an S-substituted glutathione + H2O = an S-substituted L-cysteinylglycine + L-glutamate</text>
        <dbReference type="Rhea" id="RHEA:59468"/>
        <dbReference type="ChEBI" id="CHEBI:15377"/>
        <dbReference type="ChEBI" id="CHEBI:29985"/>
        <dbReference type="ChEBI" id="CHEBI:90779"/>
        <dbReference type="ChEBI" id="CHEBI:143103"/>
        <dbReference type="EC" id="3.4.19.13"/>
    </reaction>
</comment>
<feature type="binding site" evidence="5">
    <location>
        <position position="423"/>
    </location>
    <ligand>
        <name>L-glutamate</name>
        <dbReference type="ChEBI" id="CHEBI:29985"/>
    </ligand>
</feature>
<evidence type="ECO:0000256" key="1">
    <source>
        <dbReference type="ARBA" id="ARBA00001049"/>
    </source>
</evidence>
<dbReference type="UniPathway" id="UPA00204"/>
<gene>
    <name evidence="7" type="primary">ggt</name>
    <name evidence="7" type="ORF">EHS13_27385</name>
</gene>
<keyword evidence="6" id="KW-0378">Hydrolase</keyword>
<comment type="subunit">
    <text evidence="6">This enzyme consists of two polypeptide chains, which are synthesized in precursor form from a single polypeptide.</text>
</comment>
<dbReference type="Gene3D" id="3.60.20.40">
    <property type="match status" value="1"/>
</dbReference>
<dbReference type="InterPro" id="IPR043138">
    <property type="entry name" value="GGT_lsub"/>
</dbReference>
<dbReference type="PANTHER" id="PTHR43881">
    <property type="entry name" value="GAMMA-GLUTAMYLTRANSPEPTIDASE (AFU_ORTHOLOGUE AFUA_4G13580)"/>
    <property type="match status" value="1"/>
</dbReference>
<dbReference type="InterPro" id="IPR000101">
    <property type="entry name" value="GGT_peptidase"/>
</dbReference>
<name>A0A6B8RRA3_9BACL</name>
<evidence type="ECO:0000256" key="4">
    <source>
        <dbReference type="PIRSR" id="PIRSR600101-1"/>
    </source>
</evidence>
<dbReference type="GO" id="GO:0006751">
    <property type="term" value="P:glutathione catabolic process"/>
    <property type="evidence" value="ECO:0007669"/>
    <property type="project" value="UniProtKB-UniRule"/>
</dbReference>
<dbReference type="InterPro" id="IPR052896">
    <property type="entry name" value="GGT-like_enzyme"/>
</dbReference>
<keyword evidence="6 7" id="KW-0808">Transferase</keyword>
<keyword evidence="6" id="KW-0317">Glutathione biosynthesis</keyword>
<dbReference type="OrthoDB" id="9781342at2"/>
<feature type="active site" description="Nucleophile" evidence="4">
    <location>
        <position position="340"/>
    </location>
</feature>